<dbReference type="PANTHER" id="PTHR13302:SF8">
    <property type="entry name" value="CONSERVED OLIGOMERIC GOLGI COMPLEX SUBUNIT 3"/>
    <property type="match status" value="1"/>
</dbReference>
<protein>
    <recommendedName>
        <fullName evidence="3">Conserved oligomeric Golgi complex subunit 3</fullName>
    </recommendedName>
    <alternativeName>
        <fullName evidence="8">Component of oligomeric Golgi complex 3</fullName>
    </alternativeName>
</protein>
<comment type="subcellular location">
    <subcellularLocation>
        <location evidence="1">Golgi apparatus membrane</location>
        <topology evidence="1">Peripheral membrane protein</topology>
    </subcellularLocation>
</comment>
<keyword evidence="6" id="KW-0333">Golgi apparatus</keyword>
<dbReference type="Proteomes" id="UP000014680">
    <property type="component" value="Unassembled WGS sequence"/>
</dbReference>
<dbReference type="GO" id="GO:0007030">
    <property type="term" value="P:Golgi organization"/>
    <property type="evidence" value="ECO:0007669"/>
    <property type="project" value="TreeGrafter"/>
</dbReference>
<dbReference type="GO" id="GO:0000139">
    <property type="term" value="C:Golgi membrane"/>
    <property type="evidence" value="ECO:0007669"/>
    <property type="project" value="UniProtKB-SubCell"/>
</dbReference>
<evidence type="ECO:0000256" key="8">
    <source>
        <dbReference type="ARBA" id="ARBA00031339"/>
    </source>
</evidence>
<evidence type="ECO:0000259" key="10">
    <source>
        <dbReference type="Pfam" id="PF20671"/>
    </source>
</evidence>
<dbReference type="KEGG" id="eiv:EIN_381480"/>
<dbReference type="PANTHER" id="PTHR13302">
    <property type="entry name" value="CONSERVED OLIGOMERIC GOLGI COMPLEX COMPONENT 3"/>
    <property type="match status" value="1"/>
</dbReference>
<dbReference type="OMA" id="CEDLITH"/>
<reference evidence="11 12" key="1">
    <citation type="submission" date="2012-10" db="EMBL/GenBank/DDBJ databases">
        <authorList>
            <person name="Zafar N."/>
            <person name="Inman J."/>
            <person name="Hall N."/>
            <person name="Lorenzi H."/>
            <person name="Caler E."/>
        </authorList>
    </citation>
    <scope>NUCLEOTIDE SEQUENCE [LARGE SCALE GENOMIC DNA]</scope>
    <source>
        <strain evidence="11 12">IP1</strain>
    </source>
</reference>
<dbReference type="RefSeq" id="XP_004258952.1">
    <property type="nucleotide sequence ID" value="XM_004258904.1"/>
</dbReference>
<keyword evidence="4" id="KW-0813">Transport</keyword>
<sequence>MNYKRKRQVMEVIKQLQQQLDTLSLIEKSLSEQSQRTNEVDELVTGIDEKSSDLFGKCNVILKKKKEQQNTLEAINKEIRYYDAFDELARAISNPKSIDFYSAQFKNVYLEISDCIDYFQMKKTDSVCYNYFLRYQQLKSKALNYLSVFVKKQIDVMHQSCKTLPVLPLSQFTTSTLYESQVSANFSTLIDILKLKNGILESSYLDECVKHYIAIRKALLLPYVSKLLTTLEQINPNASVVTREGGIYLFTIFYKEGKLFRSLFSQDSQALKVVLGEVFEVYSTYVSTLCYSCHDLGVLCTALTYLRDEQILYRLPHSKLVALPEYAPFQACVETLISLISERLLHVSLLLVNTLIANYSPQTSDLDYPNIFKTSSISDLPFRLVLYPPTANTLTLLSNLHFALDPKPFSEVASTAVISCVDAVLRASKMVCPDKQFDGKLFAIRNLCILRDQIVPFTCVDDSLRKVESAIQELSGEVCNEILKILCPTGVESLRKIGEKLDGVDSQILQEVNTSIPRVKDILLLFNVYLHQVHQKELIEIFKARILYFSHKLAVILRKEEFEKQFVEGVSVVFTE</sequence>
<gene>
    <name evidence="11" type="ORF">EIN_381480</name>
</gene>
<evidence type="ECO:0000259" key="9">
    <source>
        <dbReference type="Pfam" id="PF04136"/>
    </source>
</evidence>
<proteinExistence type="inferred from homology"/>
<dbReference type="GO" id="GO:0006891">
    <property type="term" value="P:intra-Golgi vesicle-mediated transport"/>
    <property type="evidence" value="ECO:0007669"/>
    <property type="project" value="TreeGrafter"/>
</dbReference>
<accession>A0A0A1UEG2</accession>
<comment type="similarity">
    <text evidence="2">Belongs to the COG3 family.</text>
</comment>
<dbReference type="GeneID" id="14891079"/>
<dbReference type="InterPro" id="IPR007265">
    <property type="entry name" value="COG_su3"/>
</dbReference>
<dbReference type="InterPro" id="IPR048685">
    <property type="entry name" value="COG3_C"/>
</dbReference>
<feature type="domain" description="Conserved oligomeric Golgi complex subunit 3 C-terminal" evidence="10">
    <location>
        <begin position="202"/>
        <end position="458"/>
    </location>
</feature>
<dbReference type="Pfam" id="PF04136">
    <property type="entry name" value="COG3_N"/>
    <property type="match status" value="1"/>
</dbReference>
<evidence type="ECO:0000313" key="12">
    <source>
        <dbReference type="Proteomes" id="UP000014680"/>
    </source>
</evidence>
<feature type="domain" description="Conserved oligomeric Golgi complex subunit 3 N-terminal" evidence="9">
    <location>
        <begin position="12"/>
        <end position="154"/>
    </location>
</feature>
<dbReference type="GO" id="GO:0017119">
    <property type="term" value="C:Golgi transport complex"/>
    <property type="evidence" value="ECO:0007669"/>
    <property type="project" value="TreeGrafter"/>
</dbReference>
<dbReference type="AlphaFoldDB" id="A0A0A1UEG2"/>
<name>A0A0A1UEG2_ENTIV</name>
<dbReference type="InterPro" id="IPR048320">
    <property type="entry name" value="COG3_N"/>
</dbReference>
<evidence type="ECO:0000256" key="1">
    <source>
        <dbReference type="ARBA" id="ARBA00004395"/>
    </source>
</evidence>
<dbReference type="EMBL" id="KB206395">
    <property type="protein sequence ID" value="ELP92181.1"/>
    <property type="molecule type" value="Genomic_DNA"/>
</dbReference>
<dbReference type="OrthoDB" id="296793at2759"/>
<keyword evidence="5" id="KW-0653">Protein transport</keyword>
<evidence type="ECO:0000256" key="6">
    <source>
        <dbReference type="ARBA" id="ARBA00023034"/>
    </source>
</evidence>
<evidence type="ECO:0000256" key="4">
    <source>
        <dbReference type="ARBA" id="ARBA00022448"/>
    </source>
</evidence>
<organism evidence="11 12">
    <name type="scientific">Entamoeba invadens IP1</name>
    <dbReference type="NCBI Taxonomy" id="370355"/>
    <lineage>
        <taxon>Eukaryota</taxon>
        <taxon>Amoebozoa</taxon>
        <taxon>Evosea</taxon>
        <taxon>Archamoebae</taxon>
        <taxon>Mastigamoebida</taxon>
        <taxon>Entamoebidae</taxon>
        <taxon>Entamoeba</taxon>
    </lineage>
</organism>
<evidence type="ECO:0000313" key="11">
    <source>
        <dbReference type="EMBL" id="ELP92181.1"/>
    </source>
</evidence>
<keyword evidence="12" id="KW-1185">Reference proteome</keyword>
<evidence type="ECO:0000256" key="5">
    <source>
        <dbReference type="ARBA" id="ARBA00022927"/>
    </source>
</evidence>
<keyword evidence="7" id="KW-0472">Membrane</keyword>
<evidence type="ECO:0000256" key="3">
    <source>
        <dbReference type="ARBA" id="ARBA00020976"/>
    </source>
</evidence>
<dbReference type="GO" id="GO:0005801">
    <property type="term" value="C:cis-Golgi network"/>
    <property type="evidence" value="ECO:0007669"/>
    <property type="project" value="InterPro"/>
</dbReference>
<dbReference type="VEuPathDB" id="AmoebaDB:EIN_381480"/>
<evidence type="ECO:0000256" key="2">
    <source>
        <dbReference type="ARBA" id="ARBA00009936"/>
    </source>
</evidence>
<evidence type="ECO:0000256" key="7">
    <source>
        <dbReference type="ARBA" id="ARBA00023136"/>
    </source>
</evidence>
<dbReference type="Pfam" id="PF20671">
    <property type="entry name" value="COG3_C"/>
    <property type="match status" value="1"/>
</dbReference>
<dbReference type="GO" id="GO:0006886">
    <property type="term" value="P:intracellular protein transport"/>
    <property type="evidence" value="ECO:0007669"/>
    <property type="project" value="InterPro"/>
</dbReference>